<dbReference type="AlphaFoldDB" id="A0A016TIS7"/>
<feature type="region of interest" description="Disordered" evidence="1">
    <location>
        <begin position="1"/>
        <end position="100"/>
    </location>
</feature>
<feature type="compositionally biased region" description="Low complexity" evidence="1">
    <location>
        <begin position="1"/>
        <end position="14"/>
    </location>
</feature>
<accession>A0A016TIS7</accession>
<reference evidence="3" key="1">
    <citation type="journal article" date="2015" name="Nat. Genet.">
        <title>The genome and transcriptome of the zoonotic hookworm Ancylostoma ceylanicum identify infection-specific gene families.</title>
        <authorList>
            <person name="Schwarz E.M."/>
            <person name="Hu Y."/>
            <person name="Antoshechkin I."/>
            <person name="Miller M.M."/>
            <person name="Sternberg P.W."/>
            <person name="Aroian R.V."/>
        </authorList>
    </citation>
    <scope>NUCLEOTIDE SEQUENCE</scope>
    <source>
        <strain evidence="3">HY135</strain>
    </source>
</reference>
<dbReference type="Proteomes" id="UP000024635">
    <property type="component" value="Unassembled WGS sequence"/>
</dbReference>
<evidence type="ECO:0000313" key="3">
    <source>
        <dbReference type="Proteomes" id="UP000024635"/>
    </source>
</evidence>
<name>A0A016TIS7_9BILA</name>
<evidence type="ECO:0000313" key="2">
    <source>
        <dbReference type="EMBL" id="EYC02537.1"/>
    </source>
</evidence>
<keyword evidence="3" id="KW-1185">Reference proteome</keyword>
<organism evidence="2 3">
    <name type="scientific">Ancylostoma ceylanicum</name>
    <dbReference type="NCBI Taxonomy" id="53326"/>
    <lineage>
        <taxon>Eukaryota</taxon>
        <taxon>Metazoa</taxon>
        <taxon>Ecdysozoa</taxon>
        <taxon>Nematoda</taxon>
        <taxon>Chromadorea</taxon>
        <taxon>Rhabditida</taxon>
        <taxon>Rhabditina</taxon>
        <taxon>Rhabditomorpha</taxon>
        <taxon>Strongyloidea</taxon>
        <taxon>Ancylostomatidae</taxon>
        <taxon>Ancylostomatinae</taxon>
        <taxon>Ancylostoma</taxon>
    </lineage>
</organism>
<protein>
    <submittedName>
        <fullName evidence="2">Uncharacterized protein</fullName>
    </submittedName>
</protein>
<feature type="compositionally biased region" description="Basic and acidic residues" evidence="1">
    <location>
        <begin position="56"/>
        <end position="66"/>
    </location>
</feature>
<dbReference type="EMBL" id="JARK01001435">
    <property type="protein sequence ID" value="EYC02537.1"/>
    <property type="molecule type" value="Genomic_DNA"/>
</dbReference>
<evidence type="ECO:0000256" key="1">
    <source>
        <dbReference type="SAM" id="MobiDB-lite"/>
    </source>
</evidence>
<proteinExistence type="predicted"/>
<gene>
    <name evidence="2" type="primary">Acey_s0099.g3170</name>
    <name evidence="2" type="synonym">Acey-R31.2</name>
    <name evidence="2" type="ORF">Y032_0099g3170</name>
</gene>
<sequence length="149" mass="16467">MVTELSSKSTSSNSHPNGTSSYVPRQRFVYKPRRLRFPREEQADEQPINTRTTTKSMDKEEAKQPQEHASTGSEAAATGGGDNFPITLVEPYQSEQPDSSSAAQVSLINLLFLLVRGSLASKKREVAFVIEITQGERPLAPPYPKVTYP</sequence>
<comment type="caution">
    <text evidence="2">The sequence shown here is derived from an EMBL/GenBank/DDBJ whole genome shotgun (WGS) entry which is preliminary data.</text>
</comment>
<dbReference type="OrthoDB" id="194358at2759"/>